<comment type="subcellular location">
    <subcellularLocation>
        <location evidence="1">Cell envelope</location>
    </subcellularLocation>
</comment>
<dbReference type="PANTHER" id="PTHR30386:SF19">
    <property type="entry name" value="MULTIDRUG EXPORT PROTEIN EMRA-RELATED"/>
    <property type="match status" value="1"/>
</dbReference>
<evidence type="ECO:0000313" key="7">
    <source>
        <dbReference type="Proteomes" id="UP000223606"/>
    </source>
</evidence>
<keyword evidence="3" id="KW-0472">Membrane</keyword>
<dbReference type="PANTHER" id="PTHR30386">
    <property type="entry name" value="MEMBRANE FUSION SUBUNIT OF EMRAB-TOLC MULTIDRUG EFFLUX PUMP"/>
    <property type="match status" value="1"/>
</dbReference>
<dbReference type="RefSeq" id="WP_099557406.1">
    <property type="nucleotide sequence ID" value="NZ_LT960614.1"/>
</dbReference>
<gene>
    <name evidence="6" type="primary">aaeA</name>
    <name evidence="6" type="ORF">HDIA_3562</name>
</gene>
<evidence type="ECO:0000256" key="3">
    <source>
        <dbReference type="SAM" id="Phobius"/>
    </source>
</evidence>
<organism evidence="6 7">
    <name type="scientific">Hartmannibacter diazotrophicus</name>
    <dbReference type="NCBI Taxonomy" id="1482074"/>
    <lineage>
        <taxon>Bacteria</taxon>
        <taxon>Pseudomonadati</taxon>
        <taxon>Pseudomonadota</taxon>
        <taxon>Alphaproteobacteria</taxon>
        <taxon>Hyphomicrobiales</taxon>
        <taxon>Pleomorphomonadaceae</taxon>
        <taxon>Hartmannibacter</taxon>
    </lineage>
</organism>
<feature type="compositionally biased region" description="Polar residues" evidence="2">
    <location>
        <begin position="1"/>
        <end position="13"/>
    </location>
</feature>
<reference evidence="7" key="1">
    <citation type="submission" date="2017-09" db="EMBL/GenBank/DDBJ databases">
        <title>Genome sequence of Nannocystis excedens DSM 71.</title>
        <authorList>
            <person name="Blom J."/>
        </authorList>
    </citation>
    <scope>NUCLEOTIDE SEQUENCE [LARGE SCALE GENOMIC DNA]</scope>
    <source>
        <strain evidence="7">type strain: E19</strain>
    </source>
</reference>
<dbReference type="SUPFAM" id="SSF111369">
    <property type="entry name" value="HlyD-like secretion proteins"/>
    <property type="match status" value="2"/>
</dbReference>
<dbReference type="Gene3D" id="1.10.287.470">
    <property type="entry name" value="Helix hairpin bin"/>
    <property type="match status" value="1"/>
</dbReference>
<dbReference type="AlphaFoldDB" id="A0A2C9DA41"/>
<feature type="region of interest" description="Disordered" evidence="2">
    <location>
        <begin position="1"/>
        <end position="36"/>
    </location>
</feature>
<evidence type="ECO:0000259" key="4">
    <source>
        <dbReference type="Pfam" id="PF25917"/>
    </source>
</evidence>
<keyword evidence="7" id="KW-1185">Reference proteome</keyword>
<keyword evidence="3" id="KW-0812">Transmembrane</keyword>
<evidence type="ECO:0000259" key="5">
    <source>
        <dbReference type="Pfam" id="PF25963"/>
    </source>
</evidence>
<name>A0A2C9DA41_9HYPH</name>
<dbReference type="KEGG" id="hdi:HDIA_3562"/>
<dbReference type="InterPro" id="IPR050739">
    <property type="entry name" value="MFP"/>
</dbReference>
<feature type="domain" description="Multidrug resistance protein MdtA-like barrel-sandwich hybrid" evidence="4">
    <location>
        <begin position="82"/>
        <end position="272"/>
    </location>
</feature>
<feature type="domain" description="p-hydroxybenzoic acid efflux pump subunit AaeA-like beta-barrel" evidence="5">
    <location>
        <begin position="278"/>
        <end position="368"/>
    </location>
</feature>
<dbReference type="GO" id="GO:0030313">
    <property type="term" value="C:cell envelope"/>
    <property type="evidence" value="ECO:0007669"/>
    <property type="project" value="UniProtKB-SubCell"/>
</dbReference>
<dbReference type="Pfam" id="PF25963">
    <property type="entry name" value="Beta-barrel_AAEA"/>
    <property type="match status" value="1"/>
</dbReference>
<evidence type="ECO:0000256" key="2">
    <source>
        <dbReference type="SAM" id="MobiDB-lite"/>
    </source>
</evidence>
<sequence>MAAAEKTSTNVTSLAPEKPAVPEASAAEIRPPEAAPAKAKKSRLRWPLMLAVPLLIVVGGGYVWATSGRYESTDNAYVKHDIVSIGPDISGRIDEVPVHENQQVKAGDILFRIDDDQYKLALEEKNAALAAARLQVQQLQAAWRNANSAEKEAQETLAYQQTVMDRQQQLLSNGTASRATYDASQHDLETAKQALVQSQQAVDSARAALGGNPDIAVDEHPLVLQAIAARDKAQLDLKHTVVRAPADGIVSEVGVLKVGQYVSEGETTVSLVETDNVWVEANFKETQLTHMKPGDKVTLDFDAFPSKDITGTVQSLGAGTGSVFSILPAQNATGNWVKVVQRVPVRISIDDDNVKQVLASGLSSTVDVDTGWQRPLPQPIRSAMAALGLEPAVAAEVAQK</sequence>
<dbReference type="InterPro" id="IPR058625">
    <property type="entry name" value="MdtA-like_BSH"/>
</dbReference>
<dbReference type="GO" id="GO:0055085">
    <property type="term" value="P:transmembrane transport"/>
    <property type="evidence" value="ECO:0007669"/>
    <property type="project" value="InterPro"/>
</dbReference>
<dbReference type="Pfam" id="PF25917">
    <property type="entry name" value="BSH_RND"/>
    <property type="match status" value="1"/>
</dbReference>
<dbReference type="EMBL" id="LT960614">
    <property type="protein sequence ID" value="SON57103.1"/>
    <property type="molecule type" value="Genomic_DNA"/>
</dbReference>
<protein>
    <submittedName>
        <fullName evidence="6">p-hydroxybenzoic acid efflux pump subunit AaeA</fullName>
    </submittedName>
</protein>
<proteinExistence type="predicted"/>
<evidence type="ECO:0000313" key="6">
    <source>
        <dbReference type="EMBL" id="SON57103.1"/>
    </source>
</evidence>
<dbReference type="Proteomes" id="UP000223606">
    <property type="component" value="Chromosome 1"/>
</dbReference>
<feature type="transmembrane region" description="Helical" evidence="3">
    <location>
        <begin position="46"/>
        <end position="65"/>
    </location>
</feature>
<accession>A0A2C9DA41</accession>
<dbReference type="Gene3D" id="2.40.50.100">
    <property type="match status" value="1"/>
</dbReference>
<keyword evidence="3" id="KW-1133">Transmembrane helix</keyword>
<evidence type="ECO:0000256" key="1">
    <source>
        <dbReference type="ARBA" id="ARBA00004196"/>
    </source>
</evidence>
<dbReference type="Gene3D" id="2.40.30.170">
    <property type="match status" value="1"/>
</dbReference>
<dbReference type="InterPro" id="IPR058634">
    <property type="entry name" value="AaeA-lik-b-barrel"/>
</dbReference>
<dbReference type="OrthoDB" id="9811754at2"/>